<evidence type="ECO:0000313" key="3">
    <source>
        <dbReference type="Proteomes" id="UP000585474"/>
    </source>
</evidence>
<dbReference type="EMBL" id="BJWL01000004">
    <property type="protein sequence ID" value="GFY85494.1"/>
    <property type="molecule type" value="Genomic_DNA"/>
</dbReference>
<gene>
    <name evidence="2" type="ORF">Acr_04g0002320</name>
</gene>
<keyword evidence="3" id="KW-1185">Reference proteome</keyword>
<dbReference type="AlphaFoldDB" id="A0A7J0EG88"/>
<reference evidence="2 3" key="1">
    <citation type="submission" date="2019-07" db="EMBL/GenBank/DDBJ databases">
        <title>De Novo Assembly of kiwifruit Actinidia rufa.</title>
        <authorList>
            <person name="Sugita-Konishi S."/>
            <person name="Sato K."/>
            <person name="Mori E."/>
            <person name="Abe Y."/>
            <person name="Kisaki G."/>
            <person name="Hamano K."/>
            <person name="Suezawa K."/>
            <person name="Otani M."/>
            <person name="Fukuda T."/>
            <person name="Manabe T."/>
            <person name="Gomi K."/>
            <person name="Tabuchi M."/>
            <person name="Akimitsu K."/>
            <person name="Kataoka I."/>
        </authorList>
    </citation>
    <scope>NUCLEOTIDE SEQUENCE [LARGE SCALE GENOMIC DNA]</scope>
    <source>
        <strain evidence="3">cv. Fuchu</strain>
    </source>
</reference>
<accession>A0A7J0EG88</accession>
<protein>
    <submittedName>
        <fullName evidence="2">Uncharacterized protein</fullName>
    </submittedName>
</protein>
<feature type="region of interest" description="Disordered" evidence="1">
    <location>
        <begin position="32"/>
        <end position="55"/>
    </location>
</feature>
<evidence type="ECO:0000313" key="2">
    <source>
        <dbReference type="EMBL" id="GFY85494.1"/>
    </source>
</evidence>
<sequence>MSLHNEVNSLMHQTNALNQILVNHIHVQFGHNDEEIEDSASSDSSSSSRTPQSKLNLLDISTGSFRSIAMPIMTTNMLAMEEQLVVLTKTIEVLCKAIEDRDVQMASMMNKIESMGESNQAADNPPKL</sequence>
<proteinExistence type="predicted"/>
<dbReference type="OrthoDB" id="1729438at2759"/>
<evidence type="ECO:0000256" key="1">
    <source>
        <dbReference type="SAM" id="MobiDB-lite"/>
    </source>
</evidence>
<name>A0A7J0EG88_9ERIC</name>
<dbReference type="Proteomes" id="UP000585474">
    <property type="component" value="Unassembled WGS sequence"/>
</dbReference>
<organism evidence="2 3">
    <name type="scientific">Actinidia rufa</name>
    <dbReference type="NCBI Taxonomy" id="165716"/>
    <lineage>
        <taxon>Eukaryota</taxon>
        <taxon>Viridiplantae</taxon>
        <taxon>Streptophyta</taxon>
        <taxon>Embryophyta</taxon>
        <taxon>Tracheophyta</taxon>
        <taxon>Spermatophyta</taxon>
        <taxon>Magnoliopsida</taxon>
        <taxon>eudicotyledons</taxon>
        <taxon>Gunneridae</taxon>
        <taxon>Pentapetalae</taxon>
        <taxon>asterids</taxon>
        <taxon>Ericales</taxon>
        <taxon>Actinidiaceae</taxon>
        <taxon>Actinidia</taxon>
    </lineage>
</organism>
<comment type="caution">
    <text evidence="2">The sequence shown here is derived from an EMBL/GenBank/DDBJ whole genome shotgun (WGS) entry which is preliminary data.</text>
</comment>